<gene>
    <name evidence="1" type="ORF">B0H16DRAFT_1510773</name>
</gene>
<comment type="caution">
    <text evidence="1">The sequence shown here is derived from an EMBL/GenBank/DDBJ whole genome shotgun (WGS) entry which is preliminary data.</text>
</comment>
<dbReference type="Proteomes" id="UP001215598">
    <property type="component" value="Unassembled WGS sequence"/>
</dbReference>
<accession>A0AAD7K028</accession>
<reference evidence="1" key="1">
    <citation type="submission" date="2023-03" db="EMBL/GenBank/DDBJ databases">
        <title>Massive genome expansion in bonnet fungi (Mycena s.s.) driven by repeated elements and novel gene families across ecological guilds.</title>
        <authorList>
            <consortium name="Lawrence Berkeley National Laboratory"/>
            <person name="Harder C.B."/>
            <person name="Miyauchi S."/>
            <person name="Viragh M."/>
            <person name="Kuo A."/>
            <person name="Thoen E."/>
            <person name="Andreopoulos B."/>
            <person name="Lu D."/>
            <person name="Skrede I."/>
            <person name="Drula E."/>
            <person name="Henrissat B."/>
            <person name="Morin E."/>
            <person name="Kohler A."/>
            <person name="Barry K."/>
            <person name="LaButti K."/>
            <person name="Morin E."/>
            <person name="Salamov A."/>
            <person name="Lipzen A."/>
            <person name="Mereny Z."/>
            <person name="Hegedus B."/>
            <person name="Baldrian P."/>
            <person name="Stursova M."/>
            <person name="Weitz H."/>
            <person name="Taylor A."/>
            <person name="Grigoriev I.V."/>
            <person name="Nagy L.G."/>
            <person name="Martin F."/>
            <person name="Kauserud H."/>
        </authorList>
    </citation>
    <scope>NUCLEOTIDE SEQUENCE</scope>
    <source>
        <strain evidence="1">CBHHK182m</strain>
    </source>
</reference>
<name>A0AAD7K028_9AGAR</name>
<dbReference type="AlphaFoldDB" id="A0AAD7K028"/>
<sequence>MTTEVHYPRPSRMRSGGHAFPNCVGTTARGDLLRDHRTFVVCAVCAHSHLLDAVCGHRHRESSRAGLRLLCGTQLVRGREGFCVESAPCICSQGAGVRLPSPLPKSLRVGNANAVFSAWGMRRPLVILFPHPCPAAALSLRVVSHFSCGGHVDVRRRVGVYAFIHLPHPVDAWGSTLPNFLSFSARSRGMHAAPRHPIACNWNWQDSGRRLHPTSALQLAPRSTLLDGRRVMLARRGGASFPLLYHPSTCVTVSFLP</sequence>
<feature type="non-terminal residue" evidence="1">
    <location>
        <position position="257"/>
    </location>
</feature>
<protein>
    <submittedName>
        <fullName evidence="1">Uncharacterized protein</fullName>
    </submittedName>
</protein>
<organism evidence="1 2">
    <name type="scientific">Mycena metata</name>
    <dbReference type="NCBI Taxonomy" id="1033252"/>
    <lineage>
        <taxon>Eukaryota</taxon>
        <taxon>Fungi</taxon>
        <taxon>Dikarya</taxon>
        <taxon>Basidiomycota</taxon>
        <taxon>Agaricomycotina</taxon>
        <taxon>Agaricomycetes</taxon>
        <taxon>Agaricomycetidae</taxon>
        <taxon>Agaricales</taxon>
        <taxon>Marasmiineae</taxon>
        <taxon>Mycenaceae</taxon>
        <taxon>Mycena</taxon>
    </lineage>
</organism>
<proteinExistence type="predicted"/>
<evidence type="ECO:0000313" key="1">
    <source>
        <dbReference type="EMBL" id="KAJ7774022.1"/>
    </source>
</evidence>
<dbReference type="EMBL" id="JARKIB010000012">
    <property type="protein sequence ID" value="KAJ7774022.1"/>
    <property type="molecule type" value="Genomic_DNA"/>
</dbReference>
<evidence type="ECO:0000313" key="2">
    <source>
        <dbReference type="Proteomes" id="UP001215598"/>
    </source>
</evidence>
<keyword evidence="2" id="KW-1185">Reference proteome</keyword>